<name>A0A507EDU8_9FUNG</name>
<dbReference type="Proteomes" id="UP000318582">
    <property type="component" value="Unassembled WGS sequence"/>
</dbReference>
<keyword evidence="1" id="KW-0663">Pyridoxal phosphate</keyword>
<dbReference type="InterPro" id="IPR015424">
    <property type="entry name" value="PyrdxlP-dep_Trfase"/>
</dbReference>
<gene>
    <name evidence="4" type="ORF">PhCBS80983_g01120</name>
</gene>
<dbReference type="SUPFAM" id="SSF53383">
    <property type="entry name" value="PLP-dependent transferases"/>
    <property type="match status" value="1"/>
</dbReference>
<dbReference type="EMBL" id="QEAQ01000007">
    <property type="protein sequence ID" value="TPX61535.1"/>
    <property type="molecule type" value="Genomic_DNA"/>
</dbReference>
<dbReference type="Pfam" id="PF00266">
    <property type="entry name" value="Aminotran_5"/>
    <property type="match status" value="1"/>
</dbReference>
<dbReference type="STRING" id="109895.A0A507EDU8"/>
<keyword evidence="5" id="KW-1185">Reference proteome</keyword>
<dbReference type="AlphaFoldDB" id="A0A507EDU8"/>
<evidence type="ECO:0000256" key="2">
    <source>
        <dbReference type="SAM" id="MobiDB-lite"/>
    </source>
</evidence>
<comment type="caution">
    <text evidence="4">The sequence shown here is derived from an EMBL/GenBank/DDBJ whole genome shotgun (WGS) entry which is preliminary data.</text>
</comment>
<accession>A0A507EDU8</accession>
<reference evidence="4 5" key="1">
    <citation type="journal article" date="2019" name="Sci. Rep.">
        <title>Comparative genomics of chytrid fungi reveal insights into the obligate biotrophic and pathogenic lifestyle of Synchytrium endobioticum.</title>
        <authorList>
            <person name="van de Vossenberg B.T.L.H."/>
            <person name="Warris S."/>
            <person name="Nguyen H.D.T."/>
            <person name="van Gent-Pelzer M.P.E."/>
            <person name="Joly D.L."/>
            <person name="van de Geest H.C."/>
            <person name="Bonants P.J.M."/>
            <person name="Smith D.S."/>
            <person name="Levesque C.A."/>
            <person name="van der Lee T.A.J."/>
        </authorList>
    </citation>
    <scope>NUCLEOTIDE SEQUENCE [LARGE SCALE GENOMIC DNA]</scope>
    <source>
        <strain evidence="4 5">CBS 809.83</strain>
    </source>
</reference>
<feature type="region of interest" description="Disordered" evidence="2">
    <location>
        <begin position="15"/>
        <end position="34"/>
    </location>
</feature>
<evidence type="ECO:0000313" key="5">
    <source>
        <dbReference type="Proteomes" id="UP000318582"/>
    </source>
</evidence>
<evidence type="ECO:0000313" key="4">
    <source>
        <dbReference type="EMBL" id="TPX61535.1"/>
    </source>
</evidence>
<dbReference type="Gene3D" id="3.40.640.10">
    <property type="entry name" value="Type I PLP-dependent aspartate aminotransferase-like (Major domain)"/>
    <property type="match status" value="1"/>
</dbReference>
<organism evidence="4 5">
    <name type="scientific">Powellomyces hirtus</name>
    <dbReference type="NCBI Taxonomy" id="109895"/>
    <lineage>
        <taxon>Eukaryota</taxon>
        <taxon>Fungi</taxon>
        <taxon>Fungi incertae sedis</taxon>
        <taxon>Chytridiomycota</taxon>
        <taxon>Chytridiomycota incertae sedis</taxon>
        <taxon>Chytridiomycetes</taxon>
        <taxon>Spizellomycetales</taxon>
        <taxon>Powellomycetaceae</taxon>
        <taxon>Powellomyces</taxon>
    </lineage>
</organism>
<feature type="domain" description="Aminotransferase class V" evidence="3">
    <location>
        <begin position="174"/>
        <end position="320"/>
    </location>
</feature>
<dbReference type="InterPro" id="IPR015421">
    <property type="entry name" value="PyrdxlP-dep_Trfase_major"/>
</dbReference>
<dbReference type="InterPro" id="IPR000192">
    <property type="entry name" value="Aminotrans_V_dom"/>
</dbReference>
<proteinExistence type="predicted"/>
<dbReference type="PANTHER" id="PTHR43092:SF2">
    <property type="entry name" value="HERCYNYLCYSTEINE SULFOXIDE LYASE"/>
    <property type="match status" value="1"/>
</dbReference>
<protein>
    <recommendedName>
        <fullName evidence="3">Aminotransferase class V domain-containing protein</fullName>
    </recommendedName>
</protein>
<evidence type="ECO:0000256" key="1">
    <source>
        <dbReference type="ARBA" id="ARBA00022898"/>
    </source>
</evidence>
<evidence type="ECO:0000259" key="3">
    <source>
        <dbReference type="Pfam" id="PF00266"/>
    </source>
</evidence>
<dbReference type="PANTHER" id="PTHR43092">
    <property type="entry name" value="L-CYSTEINE DESULFHYDRASE"/>
    <property type="match status" value="1"/>
</dbReference>
<sequence length="485" mass="54936">MSLYDKVTHWVCLPNEPANGQDGDDDDENNQSTFYVPPPSFAFETSWETYFASQGPPPFGVVMRTLFFPHLTGITPSTTISQPHVDLSPPKRSTVNAHSIIERRPEFSFLAHGSYGATCVPALSALQHWNLLMESSPVGFFYDTLFPYIVRSIRSVSGYVNTEPRNLVLVTNVEVGMESVFRSLDLQAQDTILAFDMTYTAVLYSAQHACDRSGAKLETIHMSSPITRRSGLEDLRMYLDKHDRENEGRRRDEKRRIRLAVFQHITSPTAILLRVKQLIDLCHQWGILVMIDGAHAIGQIPLNLSHLNADFYVTNTHKWFCNPRVARFIWQGTADYSPYLALYMSVKFWDWVGYEKVVERNHALATWCGRLLSRAWGTRLLVEDESMMGSMVTIELPPPPPSSISATKQDTLPITSVSSDTLRNQHGIEIPVFTFRGRQYVRVSLHMYNDERDCVRLGEAVLKGLGYSEDTHPGYALLKGGKSRL</sequence>